<dbReference type="PANTHER" id="PTHR47359">
    <property type="entry name" value="PEPTIDOGLYCAN DL-ENDOPEPTIDASE CWLO"/>
    <property type="match status" value="1"/>
</dbReference>
<feature type="domain" description="NlpC/P60" evidence="6">
    <location>
        <begin position="241"/>
        <end position="358"/>
    </location>
</feature>
<reference evidence="7 8" key="1">
    <citation type="submission" date="2018-10" db="EMBL/GenBank/DDBJ databases">
        <title>Sequencing the genomes of 1000 actinobacteria strains.</title>
        <authorList>
            <person name="Klenk H.-P."/>
        </authorList>
    </citation>
    <scope>NUCLEOTIDE SEQUENCE [LARGE SCALE GENOMIC DNA]</scope>
    <source>
        <strain evidence="7 8">DSM 43911</strain>
    </source>
</reference>
<comment type="similarity">
    <text evidence="1">Belongs to the peptidase C40 family.</text>
</comment>
<dbReference type="PANTHER" id="PTHR47359:SF3">
    <property type="entry name" value="NLP_P60 DOMAIN-CONTAINING PROTEIN-RELATED"/>
    <property type="match status" value="1"/>
</dbReference>
<evidence type="ECO:0000256" key="4">
    <source>
        <dbReference type="ARBA" id="ARBA00022807"/>
    </source>
</evidence>
<evidence type="ECO:0000256" key="5">
    <source>
        <dbReference type="SAM" id="Coils"/>
    </source>
</evidence>
<protein>
    <submittedName>
        <fullName evidence="7">Cell wall-associated NlpC family hydrolase</fullName>
    </submittedName>
</protein>
<accession>A0A495X459</accession>
<evidence type="ECO:0000256" key="3">
    <source>
        <dbReference type="ARBA" id="ARBA00022801"/>
    </source>
</evidence>
<dbReference type="GO" id="GO:0008234">
    <property type="term" value="F:cysteine-type peptidase activity"/>
    <property type="evidence" value="ECO:0007669"/>
    <property type="project" value="UniProtKB-KW"/>
</dbReference>
<dbReference type="Pfam" id="PF00877">
    <property type="entry name" value="NLPC_P60"/>
    <property type="match status" value="1"/>
</dbReference>
<feature type="coiled-coil region" evidence="5">
    <location>
        <begin position="77"/>
        <end position="121"/>
    </location>
</feature>
<sequence length="358" mass="37938">MVGFRNLSETSTTFTRSGDPVFKEDRAIVASYPVQRTVRAALAATAALALAGGVSVPHAAAQPTNGDEAVKRYFDLAHEAEQLNEQHLRAVDELAAAQATIEQANRDLAAAQQAQGQLQGQVDLLTEASFEGARFNQLSALLVSDSQQDFLNRMSALGVLAGENAEAVAGLSAAVDKANEATRRANEAVDNANKAIADIDQRKAALDEQINEVRAVYRALPRAERDRLAGEGYTGPVSTPPGQAGDAVQWALGQRGKDYVFGSNGPDTWDCSSLMQAAYRSVGIAIPRTTYGQATIGRPVSLNEVKAGDLIIYYSGQSHVAMAIDGIRAVHASTEGVPVKIQDIESIGPVNTIRRVVG</sequence>
<keyword evidence="2" id="KW-0645">Protease</keyword>
<dbReference type="InterPro" id="IPR000064">
    <property type="entry name" value="NLP_P60_dom"/>
</dbReference>
<feature type="coiled-coil region" evidence="5">
    <location>
        <begin position="171"/>
        <end position="216"/>
    </location>
</feature>
<organism evidence="7 8">
    <name type="scientific">Saccharothrix variisporea</name>
    <dbReference type="NCBI Taxonomy" id="543527"/>
    <lineage>
        <taxon>Bacteria</taxon>
        <taxon>Bacillati</taxon>
        <taxon>Actinomycetota</taxon>
        <taxon>Actinomycetes</taxon>
        <taxon>Pseudonocardiales</taxon>
        <taxon>Pseudonocardiaceae</taxon>
        <taxon>Saccharothrix</taxon>
    </lineage>
</organism>
<comment type="caution">
    <text evidence="7">The sequence shown here is derived from an EMBL/GenBank/DDBJ whole genome shotgun (WGS) entry which is preliminary data.</text>
</comment>
<keyword evidence="3 7" id="KW-0378">Hydrolase</keyword>
<evidence type="ECO:0000313" key="7">
    <source>
        <dbReference type="EMBL" id="RKT68740.1"/>
    </source>
</evidence>
<dbReference type="RefSeq" id="WP_246029664.1">
    <property type="nucleotide sequence ID" value="NZ_JBIUBA010000007.1"/>
</dbReference>
<dbReference type="GO" id="GO:0006508">
    <property type="term" value="P:proteolysis"/>
    <property type="evidence" value="ECO:0007669"/>
    <property type="project" value="UniProtKB-KW"/>
</dbReference>
<gene>
    <name evidence="7" type="ORF">DFJ66_1933</name>
</gene>
<dbReference type="InterPro" id="IPR038765">
    <property type="entry name" value="Papain-like_cys_pep_sf"/>
</dbReference>
<dbReference type="Proteomes" id="UP000272729">
    <property type="component" value="Unassembled WGS sequence"/>
</dbReference>
<evidence type="ECO:0000256" key="2">
    <source>
        <dbReference type="ARBA" id="ARBA00022670"/>
    </source>
</evidence>
<dbReference type="SUPFAM" id="SSF54001">
    <property type="entry name" value="Cysteine proteinases"/>
    <property type="match status" value="1"/>
</dbReference>
<dbReference type="EMBL" id="RBXR01000001">
    <property type="protein sequence ID" value="RKT68740.1"/>
    <property type="molecule type" value="Genomic_DNA"/>
</dbReference>
<dbReference type="AlphaFoldDB" id="A0A495X459"/>
<evidence type="ECO:0000259" key="6">
    <source>
        <dbReference type="PROSITE" id="PS51935"/>
    </source>
</evidence>
<dbReference type="Gene3D" id="3.90.1720.10">
    <property type="entry name" value="endopeptidase domain like (from Nostoc punctiforme)"/>
    <property type="match status" value="1"/>
</dbReference>
<keyword evidence="8" id="KW-1185">Reference proteome</keyword>
<evidence type="ECO:0000313" key="8">
    <source>
        <dbReference type="Proteomes" id="UP000272729"/>
    </source>
</evidence>
<name>A0A495X459_9PSEU</name>
<keyword evidence="4" id="KW-0788">Thiol protease</keyword>
<keyword evidence="5" id="KW-0175">Coiled coil</keyword>
<evidence type="ECO:0000256" key="1">
    <source>
        <dbReference type="ARBA" id="ARBA00007074"/>
    </source>
</evidence>
<proteinExistence type="inferred from homology"/>
<dbReference type="InterPro" id="IPR051794">
    <property type="entry name" value="PG_Endopeptidase_C40"/>
</dbReference>
<dbReference type="PROSITE" id="PS51935">
    <property type="entry name" value="NLPC_P60"/>
    <property type="match status" value="1"/>
</dbReference>